<evidence type="ECO:0000256" key="1">
    <source>
        <dbReference type="SAM" id="Phobius"/>
    </source>
</evidence>
<gene>
    <name evidence="2" type="ORF">ACFX5D_11590</name>
</gene>
<accession>A0ABW6HNJ7</accession>
<feature type="transmembrane region" description="Helical" evidence="1">
    <location>
        <begin position="63"/>
        <end position="87"/>
    </location>
</feature>
<comment type="caution">
    <text evidence="2">The sequence shown here is derived from an EMBL/GenBank/DDBJ whole genome shotgun (WGS) entry which is preliminary data.</text>
</comment>
<keyword evidence="1" id="KW-0812">Transmembrane</keyword>
<dbReference type="RefSeq" id="WP_379858352.1">
    <property type="nucleotide sequence ID" value="NZ_JBHZQA010000007.1"/>
</dbReference>
<evidence type="ECO:0000313" key="2">
    <source>
        <dbReference type="EMBL" id="MFE3848604.1"/>
    </source>
</evidence>
<feature type="transmembrane region" description="Helical" evidence="1">
    <location>
        <begin position="108"/>
        <end position="127"/>
    </location>
</feature>
<keyword evidence="3" id="KW-1185">Reference proteome</keyword>
<name>A0ABW6HNJ7_9FLAO</name>
<feature type="transmembrane region" description="Helical" evidence="1">
    <location>
        <begin position="147"/>
        <end position="168"/>
    </location>
</feature>
<dbReference type="EMBL" id="JBHZQA010000007">
    <property type="protein sequence ID" value="MFE3848604.1"/>
    <property type="molecule type" value="Genomic_DNA"/>
</dbReference>
<dbReference type="Proteomes" id="UP001600039">
    <property type="component" value="Unassembled WGS sequence"/>
</dbReference>
<protein>
    <submittedName>
        <fullName evidence="2">DUF2975 domain-containing protein</fullName>
    </submittedName>
</protein>
<evidence type="ECO:0000313" key="3">
    <source>
        <dbReference type="Proteomes" id="UP001600039"/>
    </source>
</evidence>
<dbReference type="Pfam" id="PF11188">
    <property type="entry name" value="DUF2975"/>
    <property type="match status" value="1"/>
</dbReference>
<reference evidence="2 3" key="1">
    <citation type="submission" date="2024-06" db="EMBL/GenBank/DDBJ databases">
        <title>Flavobacterium spp. isolated from glacier.</title>
        <authorList>
            <person name="Han D."/>
        </authorList>
    </citation>
    <scope>NUCLEOTIDE SEQUENCE [LARGE SCALE GENOMIC DNA]</scope>
    <source>
        <strain evidence="2 3">LB3P45</strain>
    </source>
</reference>
<proteinExistence type="predicted"/>
<organism evidence="2 3">
    <name type="scientific">Flavobacterium fructosi</name>
    <dbReference type="NCBI Taxonomy" id="3230416"/>
    <lineage>
        <taxon>Bacteria</taxon>
        <taxon>Pseudomonadati</taxon>
        <taxon>Bacteroidota</taxon>
        <taxon>Flavobacteriia</taxon>
        <taxon>Flavobacteriales</taxon>
        <taxon>Flavobacteriaceae</taxon>
        <taxon>Flavobacterium</taxon>
    </lineage>
</organism>
<sequence length="182" mass="20919">MSIKKDTFLKALQVVLCILFIDICIEAGGFIFNTFFILVINPVDANKFWAEVNLSELYNYNQSYFITVTSLMIIVALMRPVMFYIIAKIFHHKILNLLQPFNETVRHFILKTAYLALGIGFLSFWGAKYIQDLVNQGMQMPDLQHLRLGGADVWLFMAVILFGIAQIFKKGIEIQNENDLTV</sequence>
<feature type="transmembrane region" description="Helical" evidence="1">
    <location>
        <begin position="12"/>
        <end position="43"/>
    </location>
</feature>
<dbReference type="InterPro" id="IPR021354">
    <property type="entry name" value="DUF2975"/>
</dbReference>
<keyword evidence="1" id="KW-1133">Transmembrane helix</keyword>
<keyword evidence="1" id="KW-0472">Membrane</keyword>